<dbReference type="GO" id="GO:0004386">
    <property type="term" value="F:helicase activity"/>
    <property type="evidence" value="ECO:0007669"/>
    <property type="project" value="UniProtKB-KW"/>
</dbReference>
<keyword evidence="3 7" id="KW-0347">Helicase</keyword>
<dbReference type="PROSITE" id="PS51194">
    <property type="entry name" value="HELICASE_CTER"/>
    <property type="match status" value="1"/>
</dbReference>
<dbReference type="Pfam" id="PF00270">
    <property type="entry name" value="DEAD"/>
    <property type="match status" value="1"/>
</dbReference>
<dbReference type="PANTHER" id="PTHR47961">
    <property type="entry name" value="DNA POLYMERASE THETA, PUTATIVE (AFU_ORTHOLOGUE AFUA_1G05260)-RELATED"/>
    <property type="match status" value="1"/>
</dbReference>
<dbReference type="InterPro" id="IPR050474">
    <property type="entry name" value="Hel308_SKI2-like"/>
</dbReference>
<evidence type="ECO:0000256" key="3">
    <source>
        <dbReference type="ARBA" id="ARBA00022806"/>
    </source>
</evidence>
<dbReference type="InterPro" id="IPR014001">
    <property type="entry name" value="Helicase_ATP-bd"/>
</dbReference>
<dbReference type="CDD" id="cd17921">
    <property type="entry name" value="DEXHc_Ski2"/>
    <property type="match status" value="1"/>
</dbReference>
<gene>
    <name evidence="7" type="ORF">SAMN05443639_1082</name>
</gene>
<keyword evidence="2" id="KW-0378">Hydrolase</keyword>
<keyword evidence="4" id="KW-0067">ATP-binding</keyword>
<protein>
    <submittedName>
        <fullName evidence="7">Helicase conserved C-terminal domain-containing protein</fullName>
    </submittedName>
</protein>
<evidence type="ECO:0000259" key="6">
    <source>
        <dbReference type="PROSITE" id="PS51194"/>
    </source>
</evidence>
<dbReference type="SUPFAM" id="SSF52540">
    <property type="entry name" value="P-loop containing nucleoside triphosphate hydrolases"/>
    <property type="match status" value="1"/>
</dbReference>
<feature type="domain" description="Helicase C-terminal" evidence="6">
    <location>
        <begin position="526"/>
        <end position="723"/>
    </location>
</feature>
<accession>A0A1I0JQD6</accession>
<evidence type="ECO:0000256" key="2">
    <source>
        <dbReference type="ARBA" id="ARBA00022801"/>
    </source>
</evidence>
<dbReference type="AlphaFoldDB" id="A0A1I0JQD6"/>
<dbReference type="Pfam" id="PF00271">
    <property type="entry name" value="Helicase_C"/>
    <property type="match status" value="1"/>
</dbReference>
<dbReference type="SMART" id="SM00490">
    <property type="entry name" value="HELICc"/>
    <property type="match status" value="1"/>
</dbReference>
<evidence type="ECO:0000256" key="4">
    <source>
        <dbReference type="ARBA" id="ARBA00022840"/>
    </source>
</evidence>
<evidence type="ECO:0000256" key="1">
    <source>
        <dbReference type="ARBA" id="ARBA00022741"/>
    </source>
</evidence>
<dbReference type="GO" id="GO:0016787">
    <property type="term" value="F:hydrolase activity"/>
    <property type="evidence" value="ECO:0007669"/>
    <property type="project" value="UniProtKB-KW"/>
</dbReference>
<keyword evidence="8" id="KW-1185">Reference proteome</keyword>
<feature type="domain" description="Helicase ATP-binding" evidence="5">
    <location>
        <begin position="294"/>
        <end position="468"/>
    </location>
</feature>
<dbReference type="Gene3D" id="3.40.50.300">
    <property type="entry name" value="P-loop containing nucleotide triphosphate hydrolases"/>
    <property type="match status" value="2"/>
</dbReference>
<reference evidence="8" key="1">
    <citation type="submission" date="2016-10" db="EMBL/GenBank/DDBJ databases">
        <authorList>
            <person name="Varghese N."/>
            <person name="Submissions S."/>
        </authorList>
    </citation>
    <scope>NUCLEOTIDE SEQUENCE [LARGE SCALE GENOMIC DNA]</scope>
    <source>
        <strain evidence="8">DSM 16858</strain>
    </source>
</reference>
<dbReference type="PANTHER" id="PTHR47961:SF6">
    <property type="entry name" value="DNA-DIRECTED DNA POLYMERASE"/>
    <property type="match status" value="1"/>
</dbReference>
<keyword evidence="1" id="KW-0547">Nucleotide-binding</keyword>
<evidence type="ECO:0000313" key="8">
    <source>
        <dbReference type="Proteomes" id="UP000199181"/>
    </source>
</evidence>
<evidence type="ECO:0000259" key="5">
    <source>
        <dbReference type="PROSITE" id="PS51192"/>
    </source>
</evidence>
<dbReference type="GO" id="GO:0005524">
    <property type="term" value="F:ATP binding"/>
    <property type="evidence" value="ECO:0007669"/>
    <property type="project" value="UniProtKB-KW"/>
</dbReference>
<dbReference type="InterPro" id="IPR011545">
    <property type="entry name" value="DEAD/DEAH_box_helicase_dom"/>
</dbReference>
<dbReference type="InterPro" id="IPR001650">
    <property type="entry name" value="Helicase_C-like"/>
</dbReference>
<dbReference type="EMBL" id="FOIJ01000008">
    <property type="protein sequence ID" value="SEU12783.1"/>
    <property type="molecule type" value="Genomic_DNA"/>
</dbReference>
<proteinExistence type="predicted"/>
<sequence length="1122" mass="122503">MSPLPYDHAVKKIALIDQSHVLRNLTAQLHAKYILKEVGELPERFPKFVTSLEERAQSLAYALLSSGCSLEETGSRGSGAEALTRAASLLQEAFFYSNSTTLDSRFQLLIAGMAFYSAGQYSRAFVTMREAVQPLLAGKIVRAFLQKDIPVLVRGINEALLSTDNLDGRIAEAIQAESLDEEWMTILATSLIARALNLHLESLYSGQGQSEEALGVLSNGMTCMSAEDSPGWWWIMRLLKLMIQDGASNSPYLLLGPYFEGETHAILERYCRSLAFLARPSFEIWASQRAALPLALSSEVRGGAISLRTSAGKTRVAEIAIVHALASDPQAKALYIAPFRSLAAEIESALSSTLEPLGFGVSQLYGGSVASKMDENILGQSRVVIATPEKIKSLLRFAPHIKDDIRIFIVDEGHLIGLNERLIRNEVFLEGLLARTKESKARILLLSAVLPNAEQIGAWIGETPKASVRSPWKPSGERFGLLLWNGKRVKLEWRGDEPSFNPAFVDAAPPRKKGRRKLFPADKREAVAATAVRLSNTGPVLIFTGMAKSVKGLAQAAIEAMGPGVNNHDWPLTEWQVFEAACAESLGPNSIELRAARVGVICHHAQLPSEVRFTIERLMRSRAPRIIVATTTLAQGVNVGVSSVIIANHFVDQRPMSNRDFWNICGRAGRAFVDIEGKILFALDETGKAWQVERDRKLADDYFQLSKIEPAVSGVLAMLRGLRSIAKKSGVDFAQLLEMAANNDFSVLSADAGFAEVCCDLLDDEILALIEENSSTPLEDFIDQTFGRSLAALQAAHEPQSLGVGDLLSFIKARAKATMQMAPSQARPAIISSALPFRAAVKLYGFQEQIKQVAAHFLESAGELKDLCTLVKQFEPLIHLLPSEFLQTVPATEHLELIRELWLGGSPLVEIAKLTSQAQPITARFYGHVLPWIMSGAAQQLRTAGDIALAEVLDKAAACVELGLPSDAAVRVFLAGVMARSAATEIALILSDYVVGLSGRILRAQLISPDVRKAASGKISPSSLHWLEILVLQDAALPKPPPPLPNLRITGVDKNVSLHLRSSSGGTVWIVDASYKVLLSPPRVAAAEWDRAANDPRLVYRWSEPDQCWKAFCRQPFFEAQY</sequence>
<dbReference type="Proteomes" id="UP000199181">
    <property type="component" value="Unassembled WGS sequence"/>
</dbReference>
<dbReference type="SMART" id="SM00487">
    <property type="entry name" value="DEXDc"/>
    <property type="match status" value="1"/>
</dbReference>
<dbReference type="GO" id="GO:0003676">
    <property type="term" value="F:nucleic acid binding"/>
    <property type="evidence" value="ECO:0007669"/>
    <property type="project" value="InterPro"/>
</dbReference>
<organism evidence="7 8">
    <name type="scientific">Stigmatella erecta</name>
    <dbReference type="NCBI Taxonomy" id="83460"/>
    <lineage>
        <taxon>Bacteria</taxon>
        <taxon>Pseudomonadati</taxon>
        <taxon>Myxococcota</taxon>
        <taxon>Myxococcia</taxon>
        <taxon>Myxococcales</taxon>
        <taxon>Cystobacterineae</taxon>
        <taxon>Archangiaceae</taxon>
        <taxon>Stigmatella</taxon>
    </lineage>
</organism>
<dbReference type="PROSITE" id="PS51192">
    <property type="entry name" value="HELICASE_ATP_BIND_1"/>
    <property type="match status" value="1"/>
</dbReference>
<dbReference type="InterPro" id="IPR027417">
    <property type="entry name" value="P-loop_NTPase"/>
</dbReference>
<name>A0A1I0JQD6_9BACT</name>
<evidence type="ECO:0000313" key="7">
    <source>
        <dbReference type="EMBL" id="SEU12783.1"/>
    </source>
</evidence>